<proteinExistence type="predicted"/>
<keyword evidence="1" id="KW-0472">Membrane</keyword>
<reference evidence="2" key="1">
    <citation type="submission" date="2021-05" db="EMBL/GenBank/DDBJ databases">
        <authorList>
            <person name="Alioto T."/>
            <person name="Alioto T."/>
            <person name="Gomez Garrido J."/>
        </authorList>
    </citation>
    <scope>NUCLEOTIDE SEQUENCE</scope>
</reference>
<evidence type="ECO:0000313" key="2">
    <source>
        <dbReference type="EMBL" id="CAG6651716.1"/>
    </source>
</evidence>
<evidence type="ECO:0000256" key="1">
    <source>
        <dbReference type="SAM" id="Phobius"/>
    </source>
</evidence>
<dbReference type="EMBL" id="HBUF01168737">
    <property type="protein sequence ID" value="CAG6651716.1"/>
    <property type="molecule type" value="Transcribed_RNA"/>
</dbReference>
<keyword evidence="1" id="KW-0812">Transmembrane</keyword>
<organism evidence="2">
    <name type="scientific">Cacopsylla melanoneura</name>
    <dbReference type="NCBI Taxonomy" id="428564"/>
    <lineage>
        <taxon>Eukaryota</taxon>
        <taxon>Metazoa</taxon>
        <taxon>Ecdysozoa</taxon>
        <taxon>Arthropoda</taxon>
        <taxon>Hexapoda</taxon>
        <taxon>Insecta</taxon>
        <taxon>Pterygota</taxon>
        <taxon>Neoptera</taxon>
        <taxon>Paraneoptera</taxon>
        <taxon>Hemiptera</taxon>
        <taxon>Sternorrhyncha</taxon>
        <taxon>Psylloidea</taxon>
        <taxon>Psyllidae</taxon>
        <taxon>Psyllinae</taxon>
        <taxon>Cacopsylla</taxon>
    </lineage>
</organism>
<keyword evidence="1" id="KW-1133">Transmembrane helix</keyword>
<feature type="transmembrane region" description="Helical" evidence="1">
    <location>
        <begin position="12"/>
        <end position="30"/>
    </location>
</feature>
<sequence>MGARPVLCSEQIKKIIFALEASFLTIINFLSRRYLHYYIRNTYIRDLYCEHVIIGCRLDSGIVTDISYYPLGQKIPRLEGYEPTTCVRSRAHYFIQCASDYTTTIHGRSKENSAL</sequence>
<accession>A0A8D8RML9</accession>
<protein>
    <submittedName>
        <fullName evidence="2">Uncharacterized protein</fullName>
    </submittedName>
</protein>
<dbReference type="AlphaFoldDB" id="A0A8D8RML9"/>
<name>A0A8D8RML9_9HEMI</name>